<dbReference type="InterPro" id="IPR011712">
    <property type="entry name" value="Sig_transdc_His_kin_sub3_dim/P"/>
</dbReference>
<comment type="catalytic activity">
    <reaction evidence="1">
        <text>ATP + protein L-histidine = ADP + protein N-phospho-L-histidine.</text>
        <dbReference type="EC" id="2.7.13.3"/>
    </reaction>
</comment>
<gene>
    <name evidence="11" type="ORF">GCM10009843_12680</name>
</gene>
<organism evidence="11 12">
    <name type="scientific">Nocardioides bigeumensis</name>
    <dbReference type="NCBI Taxonomy" id="433657"/>
    <lineage>
        <taxon>Bacteria</taxon>
        <taxon>Bacillati</taxon>
        <taxon>Actinomycetota</taxon>
        <taxon>Actinomycetes</taxon>
        <taxon>Propionibacteriales</taxon>
        <taxon>Nocardioidaceae</taxon>
        <taxon>Nocardioides</taxon>
    </lineage>
</organism>
<evidence type="ECO:0000256" key="8">
    <source>
        <dbReference type="ARBA" id="ARBA00023012"/>
    </source>
</evidence>
<keyword evidence="9" id="KW-0812">Transmembrane</keyword>
<feature type="domain" description="Histidine kinase/HSP90-like ATPase" evidence="10">
    <location>
        <begin position="285"/>
        <end position="377"/>
    </location>
</feature>
<feature type="transmembrane region" description="Helical" evidence="9">
    <location>
        <begin position="62"/>
        <end position="83"/>
    </location>
</feature>
<dbReference type="EMBL" id="BAAAQQ010000004">
    <property type="protein sequence ID" value="GAA2119760.1"/>
    <property type="molecule type" value="Genomic_DNA"/>
</dbReference>
<dbReference type="RefSeq" id="WP_344302828.1">
    <property type="nucleotide sequence ID" value="NZ_BAAAQQ010000004.1"/>
</dbReference>
<dbReference type="PANTHER" id="PTHR24421:SF10">
    <property type="entry name" value="NITRATE_NITRITE SENSOR PROTEIN NARQ"/>
    <property type="match status" value="1"/>
</dbReference>
<evidence type="ECO:0000256" key="1">
    <source>
        <dbReference type="ARBA" id="ARBA00000085"/>
    </source>
</evidence>
<evidence type="ECO:0000256" key="5">
    <source>
        <dbReference type="ARBA" id="ARBA00022741"/>
    </source>
</evidence>
<dbReference type="GO" id="GO:0016301">
    <property type="term" value="F:kinase activity"/>
    <property type="evidence" value="ECO:0007669"/>
    <property type="project" value="UniProtKB-KW"/>
</dbReference>
<dbReference type="SUPFAM" id="SSF55874">
    <property type="entry name" value="ATPase domain of HSP90 chaperone/DNA topoisomerase II/histidine kinase"/>
    <property type="match status" value="1"/>
</dbReference>
<keyword evidence="9" id="KW-0472">Membrane</keyword>
<dbReference type="Pfam" id="PF02518">
    <property type="entry name" value="HATPase_c"/>
    <property type="match status" value="1"/>
</dbReference>
<keyword evidence="4" id="KW-0808">Transferase</keyword>
<name>A0ABN2XZU1_9ACTN</name>
<evidence type="ECO:0000256" key="3">
    <source>
        <dbReference type="ARBA" id="ARBA00022553"/>
    </source>
</evidence>
<dbReference type="Gene3D" id="3.30.565.10">
    <property type="entry name" value="Histidine kinase-like ATPase, C-terminal domain"/>
    <property type="match status" value="1"/>
</dbReference>
<dbReference type="Proteomes" id="UP001500575">
    <property type="component" value="Unassembled WGS sequence"/>
</dbReference>
<keyword evidence="12" id="KW-1185">Reference proteome</keyword>
<evidence type="ECO:0000256" key="4">
    <source>
        <dbReference type="ARBA" id="ARBA00022679"/>
    </source>
</evidence>
<keyword evidence="7" id="KW-0067">ATP-binding</keyword>
<dbReference type="InterPro" id="IPR003594">
    <property type="entry name" value="HATPase_dom"/>
</dbReference>
<evidence type="ECO:0000256" key="7">
    <source>
        <dbReference type="ARBA" id="ARBA00022840"/>
    </source>
</evidence>
<comment type="caution">
    <text evidence="11">The sequence shown here is derived from an EMBL/GenBank/DDBJ whole genome shotgun (WGS) entry which is preliminary data.</text>
</comment>
<dbReference type="Pfam" id="PF07730">
    <property type="entry name" value="HisKA_3"/>
    <property type="match status" value="1"/>
</dbReference>
<feature type="transmembrane region" description="Helical" evidence="9">
    <location>
        <begin position="39"/>
        <end position="55"/>
    </location>
</feature>
<keyword evidence="6 11" id="KW-0418">Kinase</keyword>
<dbReference type="InterPro" id="IPR050482">
    <property type="entry name" value="Sensor_HK_TwoCompSys"/>
</dbReference>
<dbReference type="Gene3D" id="1.20.5.1930">
    <property type="match status" value="1"/>
</dbReference>
<sequence>MAGRWQRAADVALALVVLLVAIAEIWVPFESRAGTGDPGWSTLQVLILALALCWRRTQPLPAVIVAGFAMITFHAAGVAYLLFNGQLVPLLLLTFAVARYGRGRDPYLGGLFVGGTMLLGDFTIPELGSASEMIFHWGALGLTYVLGTWQRLTAHRAEQARDRAVAAEARAVAAVLEERTRIARELHDVVAHAVTQMVVTAGAAEGMAETPEAVRRSLATIRQTGSGALTEMRRVVTMLRDADEAASRAPQPGLAALESLVADARATGLPISFEVTGQPRDLPAGLDLTAFRVVQEALTNAQRHARAVTEVAVRLDFTDQEVSIEVHDDGTACPGTGGTGHGLIGMRERVLLYGGKLRTGPRPDRGFAVEVALPLEAG</sequence>
<evidence type="ECO:0000313" key="11">
    <source>
        <dbReference type="EMBL" id="GAA2119760.1"/>
    </source>
</evidence>
<protein>
    <recommendedName>
        <fullName evidence="2">histidine kinase</fullName>
        <ecNumber evidence="2">2.7.13.3</ecNumber>
    </recommendedName>
</protein>
<evidence type="ECO:0000256" key="2">
    <source>
        <dbReference type="ARBA" id="ARBA00012438"/>
    </source>
</evidence>
<dbReference type="EC" id="2.7.13.3" evidence="2"/>
<evidence type="ECO:0000259" key="10">
    <source>
        <dbReference type="SMART" id="SM00387"/>
    </source>
</evidence>
<dbReference type="InterPro" id="IPR036890">
    <property type="entry name" value="HATPase_C_sf"/>
</dbReference>
<dbReference type="SMART" id="SM00387">
    <property type="entry name" value="HATPase_c"/>
    <property type="match status" value="1"/>
</dbReference>
<reference evidence="11 12" key="1">
    <citation type="journal article" date="2019" name="Int. J. Syst. Evol. Microbiol.">
        <title>The Global Catalogue of Microorganisms (GCM) 10K type strain sequencing project: providing services to taxonomists for standard genome sequencing and annotation.</title>
        <authorList>
            <consortium name="The Broad Institute Genomics Platform"/>
            <consortium name="The Broad Institute Genome Sequencing Center for Infectious Disease"/>
            <person name="Wu L."/>
            <person name="Ma J."/>
        </authorList>
    </citation>
    <scope>NUCLEOTIDE SEQUENCE [LARGE SCALE GENOMIC DNA]</scope>
    <source>
        <strain evidence="11 12">JCM 16021</strain>
    </source>
</reference>
<keyword evidence="8" id="KW-0902">Two-component regulatory system</keyword>
<evidence type="ECO:0000313" key="12">
    <source>
        <dbReference type="Proteomes" id="UP001500575"/>
    </source>
</evidence>
<dbReference type="CDD" id="cd16917">
    <property type="entry name" value="HATPase_UhpB-NarQ-NarX-like"/>
    <property type="match status" value="1"/>
</dbReference>
<evidence type="ECO:0000256" key="6">
    <source>
        <dbReference type="ARBA" id="ARBA00022777"/>
    </source>
</evidence>
<evidence type="ECO:0000256" key="9">
    <source>
        <dbReference type="SAM" id="Phobius"/>
    </source>
</evidence>
<keyword evidence="5" id="KW-0547">Nucleotide-binding</keyword>
<accession>A0ABN2XZU1</accession>
<keyword evidence="9" id="KW-1133">Transmembrane helix</keyword>
<proteinExistence type="predicted"/>
<keyword evidence="3" id="KW-0597">Phosphoprotein</keyword>
<dbReference type="PANTHER" id="PTHR24421">
    <property type="entry name" value="NITRATE/NITRITE SENSOR PROTEIN NARX-RELATED"/>
    <property type="match status" value="1"/>
</dbReference>